<feature type="chain" id="PRO_5046909998" evidence="1">
    <location>
        <begin position="26"/>
        <end position="76"/>
    </location>
</feature>
<name>A0ABV8EWQ7_9ACTN</name>
<accession>A0ABV8EWQ7</accession>
<protein>
    <submittedName>
        <fullName evidence="2">DUF6289 family protein</fullName>
    </submittedName>
</protein>
<evidence type="ECO:0000256" key="1">
    <source>
        <dbReference type="SAM" id="SignalP"/>
    </source>
</evidence>
<keyword evidence="3" id="KW-1185">Reference proteome</keyword>
<reference evidence="3" key="1">
    <citation type="journal article" date="2019" name="Int. J. Syst. Evol. Microbiol.">
        <title>The Global Catalogue of Microorganisms (GCM) 10K type strain sequencing project: providing services to taxonomists for standard genome sequencing and annotation.</title>
        <authorList>
            <consortium name="The Broad Institute Genomics Platform"/>
            <consortium name="The Broad Institute Genome Sequencing Center for Infectious Disease"/>
            <person name="Wu L."/>
            <person name="Ma J."/>
        </authorList>
    </citation>
    <scope>NUCLEOTIDE SEQUENCE [LARGE SCALE GENOMIC DNA]</scope>
    <source>
        <strain evidence="3">TBRC 7912</strain>
    </source>
</reference>
<evidence type="ECO:0000313" key="3">
    <source>
        <dbReference type="Proteomes" id="UP001595698"/>
    </source>
</evidence>
<comment type="caution">
    <text evidence="2">The sequence shown here is derived from an EMBL/GenBank/DDBJ whole genome shotgun (WGS) entry which is preliminary data.</text>
</comment>
<dbReference type="RefSeq" id="WP_362771909.1">
    <property type="nucleotide sequence ID" value="NZ_JBHSBC010000012.1"/>
</dbReference>
<gene>
    <name evidence="2" type="ORF">ACFOYY_11855</name>
</gene>
<dbReference type="Proteomes" id="UP001595698">
    <property type="component" value="Unassembled WGS sequence"/>
</dbReference>
<dbReference type="Pfam" id="PF19806">
    <property type="entry name" value="DUF6289"/>
    <property type="match status" value="1"/>
</dbReference>
<organism evidence="2 3">
    <name type="scientific">Streptosporangium jomthongense</name>
    <dbReference type="NCBI Taxonomy" id="1193683"/>
    <lineage>
        <taxon>Bacteria</taxon>
        <taxon>Bacillati</taxon>
        <taxon>Actinomycetota</taxon>
        <taxon>Actinomycetes</taxon>
        <taxon>Streptosporangiales</taxon>
        <taxon>Streptosporangiaceae</taxon>
        <taxon>Streptosporangium</taxon>
    </lineage>
</organism>
<feature type="signal peptide" evidence="1">
    <location>
        <begin position="1"/>
        <end position="25"/>
    </location>
</feature>
<dbReference type="EMBL" id="JBHSBC010000012">
    <property type="protein sequence ID" value="MFC3980819.1"/>
    <property type="molecule type" value="Genomic_DNA"/>
</dbReference>
<proteinExistence type="predicted"/>
<dbReference type="InterPro" id="IPR046256">
    <property type="entry name" value="DUF6289"/>
</dbReference>
<sequence length="76" mass="8128">MRRVLLVTAFAAPLLALLPAAPAQAMPCGMGRSCSTTYYSDDSLTTAVGGEWTDCYGYTASWGVWSGHSTYHESDC</sequence>
<keyword evidence="1" id="KW-0732">Signal</keyword>
<evidence type="ECO:0000313" key="2">
    <source>
        <dbReference type="EMBL" id="MFC3980819.1"/>
    </source>
</evidence>